<dbReference type="GO" id="GO:0000156">
    <property type="term" value="F:phosphorelay response regulator activity"/>
    <property type="evidence" value="ECO:0007669"/>
    <property type="project" value="InterPro"/>
</dbReference>
<protein>
    <submittedName>
        <fullName evidence="4">LytTR family two component transcriptional regulator</fullName>
    </submittedName>
</protein>
<organism evidence="4 5">
    <name type="scientific">Lacibacter cauensis</name>
    <dbReference type="NCBI Taxonomy" id="510947"/>
    <lineage>
        <taxon>Bacteria</taxon>
        <taxon>Pseudomonadati</taxon>
        <taxon>Bacteroidota</taxon>
        <taxon>Chitinophagia</taxon>
        <taxon>Chitinophagales</taxon>
        <taxon>Chitinophagaceae</taxon>
        <taxon>Lacibacter</taxon>
    </lineage>
</organism>
<dbReference type="Gene3D" id="3.40.50.2300">
    <property type="match status" value="1"/>
</dbReference>
<evidence type="ECO:0000313" key="4">
    <source>
        <dbReference type="EMBL" id="TWI80340.1"/>
    </source>
</evidence>
<sequence>MLKVLTVDDEPKNLRIIKELLKEYCPQVAHVGEADNIDTAYDLIKELQPDLVLLDIEMPHGNAFDLLDKIMPVNFEIVFVTAFDSYSLKAFKYSALDYLLKPVDIAELKAVVARAELRAGQKNMNEQLKFLMQNIKQPAGGLQKIAVPTFKDQLDFIDFQSILYCEASGAYTYIFTVDGQKLISSKSLKEYEEILPEHTFFRLHHSYLINLNKVKKYHKGRGGEVEMENGTFLEVATRRKDDFMRRIGY</sequence>
<dbReference type="GO" id="GO:0003677">
    <property type="term" value="F:DNA binding"/>
    <property type="evidence" value="ECO:0007669"/>
    <property type="project" value="InterPro"/>
</dbReference>
<dbReference type="SMART" id="SM00850">
    <property type="entry name" value="LytTR"/>
    <property type="match status" value="1"/>
</dbReference>
<dbReference type="Pfam" id="PF00072">
    <property type="entry name" value="Response_reg"/>
    <property type="match status" value="1"/>
</dbReference>
<dbReference type="PANTHER" id="PTHR37299:SF1">
    <property type="entry name" value="STAGE 0 SPORULATION PROTEIN A HOMOLOG"/>
    <property type="match status" value="1"/>
</dbReference>
<dbReference type="SUPFAM" id="SSF52172">
    <property type="entry name" value="CheY-like"/>
    <property type="match status" value="1"/>
</dbReference>
<dbReference type="InterPro" id="IPR001789">
    <property type="entry name" value="Sig_transdc_resp-reg_receiver"/>
</dbReference>
<dbReference type="RefSeq" id="WP_144887176.1">
    <property type="nucleotide sequence ID" value="NZ_VLLE01000005.1"/>
</dbReference>
<name>A0A562SHW1_9BACT</name>
<evidence type="ECO:0000259" key="2">
    <source>
        <dbReference type="PROSITE" id="PS50110"/>
    </source>
</evidence>
<dbReference type="PROSITE" id="PS50110">
    <property type="entry name" value="RESPONSE_REGULATORY"/>
    <property type="match status" value="1"/>
</dbReference>
<feature type="modified residue" description="4-aspartylphosphate" evidence="1">
    <location>
        <position position="55"/>
    </location>
</feature>
<evidence type="ECO:0000313" key="5">
    <source>
        <dbReference type="Proteomes" id="UP000316167"/>
    </source>
</evidence>
<keyword evidence="5" id="KW-1185">Reference proteome</keyword>
<dbReference type="AlphaFoldDB" id="A0A562SHW1"/>
<dbReference type="InterPro" id="IPR007492">
    <property type="entry name" value="LytTR_DNA-bd_dom"/>
</dbReference>
<feature type="domain" description="Response regulatory" evidence="2">
    <location>
        <begin position="3"/>
        <end position="116"/>
    </location>
</feature>
<dbReference type="PANTHER" id="PTHR37299">
    <property type="entry name" value="TRANSCRIPTIONAL REGULATOR-RELATED"/>
    <property type="match status" value="1"/>
</dbReference>
<proteinExistence type="predicted"/>
<dbReference type="Proteomes" id="UP000316167">
    <property type="component" value="Unassembled WGS sequence"/>
</dbReference>
<dbReference type="EMBL" id="VLLE01000005">
    <property type="protein sequence ID" value="TWI80340.1"/>
    <property type="molecule type" value="Genomic_DNA"/>
</dbReference>
<dbReference type="InterPro" id="IPR046947">
    <property type="entry name" value="LytR-like"/>
</dbReference>
<comment type="caution">
    <text evidence="4">The sequence shown here is derived from an EMBL/GenBank/DDBJ whole genome shotgun (WGS) entry which is preliminary data.</text>
</comment>
<evidence type="ECO:0000256" key="1">
    <source>
        <dbReference type="PROSITE-ProRule" id="PRU00169"/>
    </source>
</evidence>
<dbReference type="SMART" id="SM00448">
    <property type="entry name" value="REC"/>
    <property type="match status" value="1"/>
</dbReference>
<dbReference type="Pfam" id="PF04397">
    <property type="entry name" value="LytTR"/>
    <property type="match status" value="1"/>
</dbReference>
<gene>
    <name evidence="4" type="ORF">IQ13_3015</name>
</gene>
<reference evidence="4 5" key="1">
    <citation type="journal article" date="2015" name="Stand. Genomic Sci.">
        <title>Genomic Encyclopedia of Bacterial and Archaeal Type Strains, Phase III: the genomes of soil and plant-associated and newly described type strains.</title>
        <authorList>
            <person name="Whitman W.B."/>
            <person name="Woyke T."/>
            <person name="Klenk H.P."/>
            <person name="Zhou Y."/>
            <person name="Lilburn T.G."/>
            <person name="Beck B.J."/>
            <person name="De Vos P."/>
            <person name="Vandamme P."/>
            <person name="Eisen J.A."/>
            <person name="Garrity G."/>
            <person name="Hugenholtz P."/>
            <person name="Kyrpides N.C."/>
        </authorList>
    </citation>
    <scope>NUCLEOTIDE SEQUENCE [LARGE SCALE GENOMIC DNA]</scope>
    <source>
        <strain evidence="4 5">CGMCC 1.7271</strain>
    </source>
</reference>
<dbReference type="Gene3D" id="2.40.50.1020">
    <property type="entry name" value="LytTr DNA-binding domain"/>
    <property type="match status" value="1"/>
</dbReference>
<feature type="domain" description="HTH LytTR-type" evidence="3">
    <location>
        <begin position="145"/>
        <end position="249"/>
    </location>
</feature>
<dbReference type="InterPro" id="IPR011006">
    <property type="entry name" value="CheY-like_superfamily"/>
</dbReference>
<keyword evidence="1" id="KW-0597">Phosphoprotein</keyword>
<dbReference type="PROSITE" id="PS50930">
    <property type="entry name" value="HTH_LYTTR"/>
    <property type="match status" value="1"/>
</dbReference>
<dbReference type="OrthoDB" id="1646880at2"/>
<evidence type="ECO:0000259" key="3">
    <source>
        <dbReference type="PROSITE" id="PS50930"/>
    </source>
</evidence>
<accession>A0A562SHW1</accession>